<reference evidence="1 2" key="1">
    <citation type="submission" date="2019-07" db="EMBL/GenBank/DDBJ databases">
        <title>Genomic Encyclopedia of Type Strains, Phase I: the one thousand microbial genomes (KMG-I) project.</title>
        <authorList>
            <person name="Kyrpides N."/>
        </authorList>
    </citation>
    <scope>NUCLEOTIDE SEQUENCE [LARGE SCALE GENOMIC DNA]</scope>
    <source>
        <strain evidence="1 2">DSM 16647</strain>
    </source>
</reference>
<comment type="caution">
    <text evidence="1">The sequence shown here is derived from an EMBL/GenBank/DDBJ whole genome shotgun (WGS) entry which is preliminary data.</text>
</comment>
<dbReference type="EMBL" id="VNHO01000003">
    <property type="protein sequence ID" value="TYP58588.1"/>
    <property type="molecule type" value="Genomic_DNA"/>
</dbReference>
<dbReference type="Proteomes" id="UP000322294">
    <property type="component" value="Unassembled WGS sequence"/>
</dbReference>
<accession>A0A5S5AXJ8</accession>
<protein>
    <submittedName>
        <fullName evidence="1">Uncharacterized protein</fullName>
    </submittedName>
</protein>
<dbReference type="AlphaFoldDB" id="A0A5S5AXJ8"/>
<evidence type="ECO:0000313" key="2">
    <source>
        <dbReference type="Proteomes" id="UP000322294"/>
    </source>
</evidence>
<name>A0A5S5AXJ8_9FIRM</name>
<gene>
    <name evidence="1" type="ORF">LZ11_00434</name>
</gene>
<organism evidence="1 2">
    <name type="scientific">Thermosediminibacter litoriperuensis</name>
    <dbReference type="NCBI Taxonomy" id="291989"/>
    <lineage>
        <taxon>Bacteria</taxon>
        <taxon>Bacillati</taxon>
        <taxon>Bacillota</taxon>
        <taxon>Clostridia</taxon>
        <taxon>Thermosediminibacterales</taxon>
        <taxon>Thermosediminibacteraceae</taxon>
        <taxon>Thermosediminibacter</taxon>
    </lineage>
</organism>
<proteinExistence type="predicted"/>
<evidence type="ECO:0000313" key="1">
    <source>
        <dbReference type="EMBL" id="TYP58588.1"/>
    </source>
</evidence>
<dbReference type="RefSeq" id="WP_222927149.1">
    <property type="nucleotide sequence ID" value="NZ_VNHO01000003.1"/>
</dbReference>
<keyword evidence="2" id="KW-1185">Reference proteome</keyword>
<sequence length="103" mass="12682">MPERKQEKSKIIYPEEFNSSYIFTYFSFNEELKDLLEMSGQKRDFARKYRKMLSFLEKLRRQCVQHKSFEQLKDNGIIYSMRFVDELNIRVLFSFLMIDEEKL</sequence>